<dbReference type="GO" id="GO:0016020">
    <property type="term" value="C:membrane"/>
    <property type="evidence" value="ECO:0007669"/>
    <property type="project" value="UniProtKB-SubCell"/>
</dbReference>
<comment type="subcellular location">
    <subcellularLocation>
        <location evidence="1">Membrane</location>
        <topology evidence="1">Single-pass type I membrane protein</topology>
    </subcellularLocation>
</comment>
<organism evidence="13 14">
    <name type="scientific">Cloeon dipterum</name>
    <dbReference type="NCBI Taxonomy" id="197152"/>
    <lineage>
        <taxon>Eukaryota</taxon>
        <taxon>Metazoa</taxon>
        <taxon>Ecdysozoa</taxon>
        <taxon>Arthropoda</taxon>
        <taxon>Hexapoda</taxon>
        <taxon>Insecta</taxon>
        <taxon>Pterygota</taxon>
        <taxon>Palaeoptera</taxon>
        <taxon>Ephemeroptera</taxon>
        <taxon>Pisciforma</taxon>
        <taxon>Baetidae</taxon>
        <taxon>Cloeon</taxon>
    </lineage>
</organism>
<dbReference type="Gene3D" id="2.10.25.10">
    <property type="entry name" value="Laminin"/>
    <property type="match status" value="2"/>
</dbReference>
<feature type="compositionally biased region" description="Pro residues" evidence="9">
    <location>
        <begin position="1236"/>
        <end position="1252"/>
    </location>
</feature>
<feature type="domain" description="Laminin G" evidence="11">
    <location>
        <begin position="617"/>
        <end position="793"/>
    </location>
</feature>
<protein>
    <recommendedName>
        <fullName evidence="15">Laminin G domain-containing protein</fullName>
    </recommendedName>
</protein>
<feature type="compositionally biased region" description="Low complexity" evidence="9">
    <location>
        <begin position="1186"/>
        <end position="1235"/>
    </location>
</feature>
<feature type="domain" description="Laminin G" evidence="11">
    <location>
        <begin position="4"/>
        <end position="199"/>
    </location>
</feature>
<dbReference type="InterPro" id="IPR013320">
    <property type="entry name" value="ConA-like_dom_sf"/>
</dbReference>
<evidence type="ECO:0000313" key="14">
    <source>
        <dbReference type="Proteomes" id="UP000494165"/>
    </source>
</evidence>
<dbReference type="Proteomes" id="UP000494165">
    <property type="component" value="Unassembled WGS sequence"/>
</dbReference>
<feature type="domain" description="Laminin G" evidence="11">
    <location>
        <begin position="206"/>
        <end position="388"/>
    </location>
</feature>
<evidence type="ECO:0000256" key="10">
    <source>
        <dbReference type="SAM" id="Phobius"/>
    </source>
</evidence>
<feature type="compositionally biased region" description="Gly residues" evidence="9">
    <location>
        <begin position="1151"/>
        <end position="1161"/>
    </location>
</feature>
<name>A0A8S1CYA5_9INSE</name>
<dbReference type="PANTHER" id="PTHR15036:SF89">
    <property type="entry name" value="NEUREXIN 1, ISOFORM F"/>
    <property type="match status" value="1"/>
</dbReference>
<evidence type="ECO:0000256" key="4">
    <source>
        <dbReference type="ARBA" id="ARBA00022737"/>
    </source>
</evidence>
<keyword evidence="14" id="KW-1185">Reference proteome</keyword>
<keyword evidence="5 10" id="KW-1133">Transmembrane helix</keyword>
<evidence type="ECO:0000256" key="6">
    <source>
        <dbReference type="ARBA" id="ARBA00023136"/>
    </source>
</evidence>
<dbReference type="Gene3D" id="2.60.120.200">
    <property type="match status" value="5"/>
</dbReference>
<proteinExistence type="predicted"/>
<evidence type="ECO:0000256" key="9">
    <source>
        <dbReference type="SAM" id="MobiDB-lite"/>
    </source>
</evidence>
<accession>A0A8S1CYA5</accession>
<feature type="domain" description="Laminin G" evidence="11">
    <location>
        <begin position="837"/>
        <end position="1012"/>
    </location>
</feature>
<keyword evidence="7" id="KW-1015">Disulfide bond</keyword>
<evidence type="ECO:0000259" key="11">
    <source>
        <dbReference type="PROSITE" id="PS50025"/>
    </source>
</evidence>
<dbReference type="OrthoDB" id="6275838at2759"/>
<evidence type="ECO:0000256" key="2">
    <source>
        <dbReference type="ARBA" id="ARBA00022536"/>
    </source>
</evidence>
<feature type="domain" description="Laminin G" evidence="11">
    <location>
        <begin position="433"/>
        <end position="606"/>
    </location>
</feature>
<comment type="caution">
    <text evidence="8">Lacks conserved residue(s) required for the propagation of feature annotation.</text>
</comment>
<keyword evidence="3 10" id="KW-0812">Transmembrane</keyword>
<feature type="compositionally biased region" description="Polar residues" evidence="9">
    <location>
        <begin position="1126"/>
        <end position="1148"/>
    </location>
</feature>
<feature type="region of interest" description="Disordered" evidence="9">
    <location>
        <begin position="1080"/>
        <end position="1104"/>
    </location>
</feature>
<dbReference type="PANTHER" id="PTHR15036">
    <property type="entry name" value="PIKACHURIN-LIKE PROTEIN"/>
    <property type="match status" value="1"/>
</dbReference>
<feature type="transmembrane region" description="Helical" evidence="10">
    <location>
        <begin position="1271"/>
        <end position="1294"/>
    </location>
</feature>
<feature type="region of interest" description="Disordered" evidence="9">
    <location>
        <begin position="1116"/>
        <end position="1263"/>
    </location>
</feature>
<dbReference type="InterPro" id="IPR000742">
    <property type="entry name" value="EGF"/>
</dbReference>
<evidence type="ECO:0000256" key="7">
    <source>
        <dbReference type="ARBA" id="ARBA00023157"/>
    </source>
</evidence>
<comment type="caution">
    <text evidence="13">The sequence shown here is derived from an EMBL/GenBank/DDBJ whole genome shotgun (WGS) entry which is preliminary data.</text>
</comment>
<evidence type="ECO:0000256" key="5">
    <source>
        <dbReference type="ARBA" id="ARBA00022989"/>
    </source>
</evidence>
<dbReference type="FunFam" id="2.10.25.10:FF:000029">
    <property type="entry name" value="neurexin-1 isoform X1"/>
    <property type="match status" value="1"/>
</dbReference>
<feature type="non-terminal residue" evidence="13">
    <location>
        <position position="1"/>
    </location>
</feature>
<evidence type="ECO:0000259" key="12">
    <source>
        <dbReference type="PROSITE" id="PS50026"/>
    </source>
</evidence>
<evidence type="ECO:0000256" key="8">
    <source>
        <dbReference type="PROSITE-ProRule" id="PRU00076"/>
    </source>
</evidence>
<feature type="domain" description="EGF-like" evidence="12">
    <location>
        <begin position="391"/>
        <end position="428"/>
    </location>
</feature>
<dbReference type="Pfam" id="PF02210">
    <property type="entry name" value="Laminin_G_2"/>
    <property type="match status" value="5"/>
</dbReference>
<dbReference type="PROSITE" id="PS50025">
    <property type="entry name" value="LAM_G_DOMAIN"/>
    <property type="match status" value="5"/>
</dbReference>
<keyword evidence="6 10" id="KW-0472">Membrane</keyword>
<dbReference type="PROSITE" id="PS50026">
    <property type="entry name" value="EGF_3"/>
    <property type="match status" value="2"/>
</dbReference>
<dbReference type="InterPro" id="IPR001791">
    <property type="entry name" value="Laminin_G"/>
</dbReference>
<dbReference type="CDD" id="cd00110">
    <property type="entry name" value="LamG"/>
    <property type="match status" value="5"/>
</dbReference>
<keyword evidence="2 8" id="KW-0245">EGF-like domain</keyword>
<evidence type="ECO:0000256" key="3">
    <source>
        <dbReference type="ARBA" id="ARBA00022692"/>
    </source>
</evidence>
<evidence type="ECO:0008006" key="15">
    <source>
        <dbReference type="Google" id="ProtNLM"/>
    </source>
</evidence>
<dbReference type="FunFam" id="2.10.25.10:FF:000015">
    <property type="entry name" value="neurexin-1 isoform X1"/>
    <property type="match status" value="1"/>
</dbReference>
<feature type="domain" description="EGF-like" evidence="12">
    <location>
        <begin position="796"/>
        <end position="833"/>
    </location>
</feature>
<feature type="compositionally biased region" description="Pro residues" evidence="9">
    <location>
        <begin position="1086"/>
        <end position="1095"/>
    </location>
</feature>
<reference evidence="13 14" key="1">
    <citation type="submission" date="2020-04" db="EMBL/GenBank/DDBJ databases">
        <authorList>
            <person name="Alioto T."/>
            <person name="Alioto T."/>
            <person name="Gomez Garrido J."/>
        </authorList>
    </citation>
    <scope>NUCLEOTIDE SEQUENCE [LARGE SCALE GENOMIC DNA]</scope>
</reference>
<dbReference type="InterPro" id="IPR050372">
    <property type="entry name" value="Neurexin-related_CASP"/>
</dbReference>
<evidence type="ECO:0000256" key="1">
    <source>
        <dbReference type="ARBA" id="ARBA00004479"/>
    </source>
</evidence>
<dbReference type="CDD" id="cd00054">
    <property type="entry name" value="EGF_CA"/>
    <property type="match status" value="1"/>
</dbReference>
<dbReference type="EMBL" id="CADEPI010000090">
    <property type="protein sequence ID" value="CAB3373788.1"/>
    <property type="molecule type" value="Genomic_DNA"/>
</dbReference>
<sequence>DKAPAEATFRGKEFLSYDLSKTGAEPIVSTQDSISLSFKTRQPNGLLFYTGDGTDYLNLALRDGGVVLTMSLGNGKLEFQIKPHRVRFDDNQWHKVTVHRKVQEIAEVTSFCRLSAVVDGVYAEHANTAGTFGVLSSSRVYVGGSENTHALPGSKIHNNFIGCLRKVEFSADTLRLNMIDLGRTGSKLLTTAGSLDFMCQEVEAADPVTFTTKDSHLVLPSWDAPRTGSISFKIRTNEPNGLLMYSAGTTSAHADFFAFEVLAGHVYLHLDLGSGTTRVQASPRRIDDGGWHEITLRRNGREGRVTVDGSAADFKTPGESNQLDLEGALYVGGLGPLNRVVSVPPSIWSAALRHGYVGCLRDLVINGNAVDVAGYARRQDSGAIRPSCRSQPKQCESKPCMNGGQCAEGWNRFVCDCSSTSFTGPRCAKDAATLSFNGTQFLLASYPEEMRTQAEEISLRFMTSRPLGLLLLTAGSTHASDRLELTLSGGRVRLAVRLADREKVLQAGQSLNNNQWHTVRYSRKGTLLKLQVDDEPPASAETLSRQITLEFRRLHVGSIATGQGDEVSTSSFVGQMQQLYFNNQQFFEQARTGHHHGGPASIKVTAKFGKREQIVHHPATFKSKHAFVGLPMLKAYSSTNIYFQFKTQEPNGLILFNAGKEQDFIAIELVHGHIHYIFNLGDGPVRVRDSGRSALNDNKWHAVTIGRPTSRQHTLLVDDNFSIVTGLGLNENLDLAGILYIGGVRKDMFSQLPKQIQSRHGYEGCLASLDLNGESPNLVVDAEIPSTMVVAGCETTSTKCSHNVCANRGMCMQQWNSQTCDCDLTSFTGPTCSEESIAFEFGPGSGMITFTFPEDHRPDMRSDVLALGFITTKEDAVLFRVDSGSSNDYMELEIVEGNVFMVYNMGTNDHPIGEVGVKVNDNQYHVVRFTRSGANSTLQIDDYSVQTLNPGGNQLGVFNSPSQIQIGGKWHRSKHRMERPFVGVMAGLVFNEIRILDLAADKDSRITIKNEVQPIPSLPAHIKEKPMIPNVEMLHGMQRAPASSFPGVMDDLIFSGAGSGCNADDEDECTPIFDTGSGDDLITPVYVPPTRPPPTKVFGKKIKSDKPCDDEDCFPGSGFGPVTEDTIISSSRGPTTGISMPESSSPHFGQTYGGSSGGSPGSTGVHQVTSIITSEIPFSPDLVDQTSSSSGGSSSSSSFPSSSVGTSSTSSSNSPSSTFSSSSTSSSTSTTSTTEAPPPPPPPPPHPHPTPSKPRLTPKDRERISSEAAEYTALVIGVIAATMIIIILVILIILKFKGRADASYKVDESKNYHQGYGAQAALLNGSQANGMHNEKGGYGVGMPPLNPAVGPVKVVKKQNNKDVKEWYV</sequence>
<keyword evidence="4" id="KW-0677">Repeat</keyword>
<dbReference type="SUPFAM" id="SSF49899">
    <property type="entry name" value="Concanavalin A-like lectins/glucanases"/>
    <property type="match status" value="5"/>
</dbReference>
<gene>
    <name evidence="13" type="ORF">CLODIP_2_CD11687</name>
</gene>
<dbReference type="SMART" id="SM00282">
    <property type="entry name" value="LamG"/>
    <property type="match status" value="5"/>
</dbReference>
<evidence type="ECO:0000313" key="13">
    <source>
        <dbReference type="EMBL" id="CAB3373788.1"/>
    </source>
</evidence>